<dbReference type="PROSITE" id="PS51257">
    <property type="entry name" value="PROKAR_LIPOPROTEIN"/>
    <property type="match status" value="1"/>
</dbReference>
<evidence type="ECO:0000256" key="1">
    <source>
        <dbReference type="SAM" id="SignalP"/>
    </source>
</evidence>
<dbReference type="AlphaFoldDB" id="A0A940MNJ3"/>
<protein>
    <recommendedName>
        <fullName evidence="4">Lipoprotein</fullName>
    </recommendedName>
</protein>
<dbReference type="Proteomes" id="UP000675940">
    <property type="component" value="Unassembled WGS sequence"/>
</dbReference>
<keyword evidence="1" id="KW-0732">Signal</keyword>
<organism evidence="2 3">
    <name type="scientific">Sagittula salina</name>
    <dbReference type="NCBI Taxonomy" id="2820268"/>
    <lineage>
        <taxon>Bacteria</taxon>
        <taxon>Pseudomonadati</taxon>
        <taxon>Pseudomonadota</taxon>
        <taxon>Alphaproteobacteria</taxon>
        <taxon>Rhodobacterales</taxon>
        <taxon>Roseobacteraceae</taxon>
        <taxon>Sagittula</taxon>
    </lineage>
</organism>
<sequence length="204" mass="23008">MMWTKAAGACLLAAVTLAGCAMPARDEMVPERMAFAASGMTQEQAKIAALRADILALGPGIDPAEAQRVAEVAVLKPLQWARDWDVVDPPLVHNMKVNHGLKPRGLCKDWADDLQRQMWALKLRTIDLHRAIANSRNVKLEHSVLIVSAKGARFEDGIVLDPWRQGMGRLWWSGTMDDPRYSWDAREDVFAWKREWKVRVAEDR</sequence>
<gene>
    <name evidence="2" type="ORF">J5474_05290</name>
</gene>
<accession>A0A940MNJ3</accession>
<keyword evidence="3" id="KW-1185">Reference proteome</keyword>
<dbReference type="EMBL" id="JAGISH010000002">
    <property type="protein sequence ID" value="MBP0481906.1"/>
    <property type="molecule type" value="Genomic_DNA"/>
</dbReference>
<evidence type="ECO:0000313" key="2">
    <source>
        <dbReference type="EMBL" id="MBP0481906.1"/>
    </source>
</evidence>
<comment type="caution">
    <text evidence="2">The sequence shown here is derived from an EMBL/GenBank/DDBJ whole genome shotgun (WGS) entry which is preliminary data.</text>
</comment>
<reference evidence="2" key="1">
    <citation type="submission" date="2021-03" db="EMBL/GenBank/DDBJ databases">
        <title>Sagittula salina sp. nov. strain M10.9X isolated from the marine waste.</title>
        <authorList>
            <person name="Satari L."/>
            <person name="Molina-Menor E."/>
            <person name="Vidal-Verdu A."/>
            <person name="Pascual J."/>
            <person name="Pereto J."/>
            <person name="Porcar M."/>
        </authorList>
    </citation>
    <scope>NUCLEOTIDE SEQUENCE</scope>
    <source>
        <strain evidence="2">M10.9X</strain>
    </source>
</reference>
<proteinExistence type="predicted"/>
<evidence type="ECO:0000313" key="3">
    <source>
        <dbReference type="Proteomes" id="UP000675940"/>
    </source>
</evidence>
<evidence type="ECO:0008006" key="4">
    <source>
        <dbReference type="Google" id="ProtNLM"/>
    </source>
</evidence>
<feature type="chain" id="PRO_5037613353" description="Lipoprotein" evidence="1">
    <location>
        <begin position="22"/>
        <end position="204"/>
    </location>
</feature>
<dbReference type="RefSeq" id="WP_209359757.1">
    <property type="nucleotide sequence ID" value="NZ_JAGISH010000002.1"/>
</dbReference>
<feature type="signal peptide" evidence="1">
    <location>
        <begin position="1"/>
        <end position="21"/>
    </location>
</feature>
<name>A0A940MNJ3_9RHOB</name>